<dbReference type="EMBL" id="RWGY01000026">
    <property type="protein sequence ID" value="TVU21586.1"/>
    <property type="molecule type" value="Genomic_DNA"/>
</dbReference>
<dbReference type="Gramene" id="TVU21586">
    <property type="protein sequence ID" value="TVU21586"/>
    <property type="gene ID" value="EJB05_31234"/>
</dbReference>
<dbReference type="AlphaFoldDB" id="A0A5J9UDG7"/>
<comment type="catalytic activity">
    <reaction evidence="13">
        <text>L-prolyl-[collagen] + 2-oxoglutarate + O2 = trans-4-hydroxy-L-prolyl-[collagen] + succinate + CO2</text>
        <dbReference type="Rhea" id="RHEA:18945"/>
        <dbReference type="Rhea" id="RHEA-COMP:11676"/>
        <dbReference type="Rhea" id="RHEA-COMP:11680"/>
        <dbReference type="ChEBI" id="CHEBI:15379"/>
        <dbReference type="ChEBI" id="CHEBI:16526"/>
        <dbReference type="ChEBI" id="CHEBI:16810"/>
        <dbReference type="ChEBI" id="CHEBI:30031"/>
        <dbReference type="ChEBI" id="CHEBI:50342"/>
        <dbReference type="ChEBI" id="CHEBI:61965"/>
        <dbReference type="EC" id="1.14.11.2"/>
    </reaction>
</comment>
<evidence type="ECO:0000256" key="13">
    <source>
        <dbReference type="ARBA" id="ARBA00049169"/>
    </source>
</evidence>
<evidence type="ECO:0000256" key="1">
    <source>
        <dbReference type="ARBA" id="ARBA00001961"/>
    </source>
</evidence>
<sequence>SQKESCSLADLGVNLQGKQWGAAELQAAGEARKGSERMGPMGSVIGGLQVLVAAFLALAPPCTLASSRKFDLSVAKSNPVNSTDGSFSTSLRFAFDPSKSKQLSWHPRVFLYEGFFSDLECDHLISMARDKKKSSLPIGNGARNSSQNNTDPSIEVYLADSKDTVVSKIENRMSMWSFLPKEYGENMQILKYELGGQTVFPRSELKGTQGEEGTPSECAGYAVKPIKGNAILLFNLKPDEVKDNDSQYKVCSILKGEEWLAIKHIHVRKIDTPKSSLASEDGCTDEDDRCVSWAADGECDKNPVFMIGSPDYYGTCRKSCRVC</sequence>
<reference evidence="15 16" key="1">
    <citation type="journal article" date="2019" name="Sci. Rep.">
        <title>A high-quality genome of Eragrostis curvula grass provides insights into Poaceae evolution and supports new strategies to enhance forage quality.</title>
        <authorList>
            <person name="Carballo J."/>
            <person name="Santos B.A.C.M."/>
            <person name="Zappacosta D."/>
            <person name="Garbus I."/>
            <person name="Selva J.P."/>
            <person name="Gallo C.A."/>
            <person name="Diaz A."/>
            <person name="Albertini E."/>
            <person name="Caccamo M."/>
            <person name="Echenique V."/>
        </authorList>
    </citation>
    <scope>NUCLEOTIDE SEQUENCE [LARGE SCALE GENOMIC DNA]</scope>
    <source>
        <strain evidence="16">cv. Victoria</strain>
        <tissue evidence="15">Leaf</tissue>
    </source>
</reference>
<evidence type="ECO:0000256" key="10">
    <source>
        <dbReference type="ARBA" id="ARBA00023002"/>
    </source>
</evidence>
<evidence type="ECO:0000256" key="11">
    <source>
        <dbReference type="ARBA" id="ARBA00023004"/>
    </source>
</evidence>
<evidence type="ECO:0000256" key="9">
    <source>
        <dbReference type="ARBA" id="ARBA00022989"/>
    </source>
</evidence>
<dbReference type="SMART" id="SM00254">
    <property type="entry name" value="ShKT"/>
    <property type="match status" value="1"/>
</dbReference>
<protein>
    <recommendedName>
        <fullName evidence="4">procollagen-proline 4-dioxygenase</fullName>
        <ecNumber evidence="4">1.14.11.2</ecNumber>
    </recommendedName>
</protein>
<keyword evidence="5" id="KW-0812">Transmembrane</keyword>
<evidence type="ECO:0000256" key="8">
    <source>
        <dbReference type="ARBA" id="ARBA00022968"/>
    </source>
</evidence>
<gene>
    <name evidence="15" type="ORF">EJB05_31234</name>
</gene>
<evidence type="ECO:0000256" key="2">
    <source>
        <dbReference type="ARBA" id="ARBA00004648"/>
    </source>
</evidence>
<evidence type="ECO:0000256" key="7">
    <source>
        <dbReference type="ARBA" id="ARBA00022964"/>
    </source>
</evidence>
<dbReference type="PANTHER" id="PTHR10869:SF148">
    <property type="entry name" value="PROCOLLAGEN-PROLINE 4-DIOXYGENASE"/>
    <property type="match status" value="1"/>
</dbReference>
<evidence type="ECO:0000256" key="6">
    <source>
        <dbReference type="ARBA" id="ARBA00022723"/>
    </source>
</evidence>
<keyword evidence="8" id="KW-0735">Signal-anchor</keyword>
<dbReference type="InterPro" id="IPR006620">
    <property type="entry name" value="Pro_4_hyd_alph"/>
</dbReference>
<evidence type="ECO:0000259" key="14">
    <source>
        <dbReference type="PROSITE" id="PS51670"/>
    </source>
</evidence>
<dbReference type="PROSITE" id="PS51670">
    <property type="entry name" value="SHKT"/>
    <property type="match status" value="1"/>
</dbReference>
<comment type="similarity">
    <text evidence="3">Belongs to the P4HA family.</text>
</comment>
<evidence type="ECO:0000256" key="12">
    <source>
        <dbReference type="ARBA" id="ARBA00023136"/>
    </source>
</evidence>
<proteinExistence type="inferred from homology"/>
<dbReference type="GO" id="GO:0031418">
    <property type="term" value="F:L-ascorbic acid binding"/>
    <property type="evidence" value="ECO:0007669"/>
    <property type="project" value="InterPro"/>
</dbReference>
<keyword evidence="6" id="KW-0479">Metal-binding</keyword>
<feature type="domain" description="ShKT" evidence="14">
    <location>
        <begin position="283"/>
        <end position="323"/>
    </location>
</feature>
<organism evidence="15 16">
    <name type="scientific">Eragrostis curvula</name>
    <name type="common">weeping love grass</name>
    <dbReference type="NCBI Taxonomy" id="38414"/>
    <lineage>
        <taxon>Eukaryota</taxon>
        <taxon>Viridiplantae</taxon>
        <taxon>Streptophyta</taxon>
        <taxon>Embryophyta</taxon>
        <taxon>Tracheophyta</taxon>
        <taxon>Spermatophyta</taxon>
        <taxon>Magnoliopsida</taxon>
        <taxon>Liliopsida</taxon>
        <taxon>Poales</taxon>
        <taxon>Poaceae</taxon>
        <taxon>PACMAD clade</taxon>
        <taxon>Chloridoideae</taxon>
        <taxon>Eragrostideae</taxon>
        <taxon>Eragrostidinae</taxon>
        <taxon>Eragrostis</taxon>
    </lineage>
</organism>
<feature type="non-terminal residue" evidence="15">
    <location>
        <position position="1"/>
    </location>
</feature>
<dbReference type="GO" id="GO:0005789">
    <property type="term" value="C:endoplasmic reticulum membrane"/>
    <property type="evidence" value="ECO:0007669"/>
    <property type="project" value="UniProtKB-SubCell"/>
</dbReference>
<keyword evidence="11" id="KW-0408">Iron</keyword>
<evidence type="ECO:0000313" key="16">
    <source>
        <dbReference type="Proteomes" id="UP000324897"/>
    </source>
</evidence>
<evidence type="ECO:0000256" key="3">
    <source>
        <dbReference type="ARBA" id="ARBA00006511"/>
    </source>
</evidence>
<evidence type="ECO:0000313" key="15">
    <source>
        <dbReference type="EMBL" id="TVU21586.1"/>
    </source>
</evidence>
<dbReference type="InterPro" id="IPR045054">
    <property type="entry name" value="P4HA-like"/>
</dbReference>
<keyword evidence="7" id="KW-0223">Dioxygenase</keyword>
<keyword evidence="16" id="KW-1185">Reference proteome</keyword>
<dbReference type="Proteomes" id="UP000324897">
    <property type="component" value="Unassembled WGS sequence"/>
</dbReference>
<comment type="caution">
    <text evidence="15">The sequence shown here is derived from an EMBL/GenBank/DDBJ whole genome shotgun (WGS) entry which is preliminary data.</text>
</comment>
<dbReference type="InterPro" id="IPR003582">
    <property type="entry name" value="ShKT_dom"/>
</dbReference>
<keyword evidence="10" id="KW-0560">Oxidoreductase</keyword>
<evidence type="ECO:0000256" key="4">
    <source>
        <dbReference type="ARBA" id="ARBA00012269"/>
    </source>
</evidence>
<dbReference type="GO" id="GO:0004656">
    <property type="term" value="F:procollagen-proline 4-dioxygenase activity"/>
    <property type="evidence" value="ECO:0007669"/>
    <property type="project" value="UniProtKB-EC"/>
</dbReference>
<dbReference type="PANTHER" id="PTHR10869">
    <property type="entry name" value="PROLYL 4-HYDROXYLASE ALPHA SUBUNIT"/>
    <property type="match status" value="1"/>
</dbReference>
<dbReference type="GO" id="GO:0005506">
    <property type="term" value="F:iron ion binding"/>
    <property type="evidence" value="ECO:0007669"/>
    <property type="project" value="InterPro"/>
</dbReference>
<comment type="cofactor">
    <cofactor evidence="1">
        <name>L-ascorbate</name>
        <dbReference type="ChEBI" id="CHEBI:38290"/>
    </cofactor>
</comment>
<name>A0A5J9UDG7_9POAL</name>
<comment type="subcellular location">
    <subcellularLocation>
        <location evidence="2">Endoplasmic reticulum membrane</location>
        <topology evidence="2">Single-pass type II membrane protein</topology>
    </subcellularLocation>
</comment>
<dbReference type="EC" id="1.14.11.2" evidence="4"/>
<dbReference type="OrthoDB" id="420380at2759"/>
<keyword evidence="12" id="KW-0472">Membrane</keyword>
<dbReference type="SMART" id="SM00702">
    <property type="entry name" value="P4Hc"/>
    <property type="match status" value="1"/>
</dbReference>
<dbReference type="Gene3D" id="2.60.120.620">
    <property type="entry name" value="q2cbj1_9rhob like domain"/>
    <property type="match status" value="2"/>
</dbReference>
<keyword evidence="9" id="KW-1133">Transmembrane helix</keyword>
<evidence type="ECO:0000256" key="5">
    <source>
        <dbReference type="ARBA" id="ARBA00022692"/>
    </source>
</evidence>
<accession>A0A5J9UDG7</accession>